<evidence type="ECO:0000256" key="2">
    <source>
        <dbReference type="ARBA" id="ARBA00022737"/>
    </source>
</evidence>
<reference evidence="4 5" key="1">
    <citation type="submission" date="2017-12" db="EMBL/GenBank/DDBJ databases">
        <authorList>
            <person name="Pombert J.-F."/>
            <person name="Haag K.L."/>
            <person name="Ebert D."/>
        </authorList>
    </citation>
    <scope>NUCLEOTIDE SEQUENCE [LARGE SCALE GENOMIC DNA]</scope>
    <source>
        <strain evidence="4">IL-BN-2</strain>
    </source>
</reference>
<dbReference type="SUPFAM" id="SSF50978">
    <property type="entry name" value="WD40 repeat-like"/>
    <property type="match status" value="1"/>
</dbReference>
<dbReference type="PANTHER" id="PTHR22847:SF745">
    <property type="entry name" value="F-BOX_WD REPEAT-CONTAINING PROTEIN 7"/>
    <property type="match status" value="1"/>
</dbReference>
<feature type="repeat" description="WD" evidence="3">
    <location>
        <begin position="197"/>
        <end position="229"/>
    </location>
</feature>
<dbReference type="PROSITE" id="PS50082">
    <property type="entry name" value="WD_REPEATS_2"/>
    <property type="match status" value="3"/>
</dbReference>
<dbReference type="PROSITE" id="PS00678">
    <property type="entry name" value="WD_REPEATS_1"/>
    <property type="match status" value="1"/>
</dbReference>
<keyword evidence="2" id="KW-0677">Repeat</keyword>
<keyword evidence="1 3" id="KW-0853">WD repeat</keyword>
<dbReference type="PRINTS" id="PR00320">
    <property type="entry name" value="GPROTEINBRPT"/>
</dbReference>
<feature type="repeat" description="WD" evidence="3">
    <location>
        <begin position="167"/>
        <end position="196"/>
    </location>
</feature>
<gene>
    <name evidence="4" type="ORF">CWI39_2417p0010</name>
</gene>
<dbReference type="Gene3D" id="2.130.10.10">
    <property type="entry name" value="YVTN repeat-like/Quinoprotein amine dehydrogenase"/>
    <property type="match status" value="1"/>
</dbReference>
<dbReference type="VEuPathDB" id="MicrosporidiaDB:CWI36_0558p0020"/>
<dbReference type="VEuPathDB" id="MicrosporidiaDB:CWI39_2417p0010"/>
<dbReference type="Proteomes" id="UP000293045">
    <property type="component" value="Unassembled WGS sequence"/>
</dbReference>
<sequence>MRQKHPLNIKMPETTEDSVLIDKKLAKKMRINICKEVPNEVLSSILMHMGFTQIKKMLLVSKEYLNKIRNCYFLWKNKCEPYGLPFLRSNTEFLSIIRKNKYLKQSWKKGTDERRCCVVTNQTDITQMVSTDKYVISSSDDQTIKIFSYNGIYIRTLIGHLGGVWCFCSDGKYLISGSTDKSIRIWDSSTGWTIKVLTGHRSTVRCLKIYEKLIISGSRDSDIRVWNYEGDCLHILSGHSASVRCMDINDKFLLSGSYDGDVILWDYKNGKTIKKMARHSNRVYSVVLGKNYIASGSQDATINLSKIDGGLIAVLRSHRLVVAWLFLVYGIKEELKYEKYIITSGADGYVCKWDIMTGNLIYKISENEQITSMFVICDLLIVSTVYNVKMYDLKSGKFIRFLKKNVSGVYKVIGNDRNIIIGFSEDVTPNIEIISNIVHLNKKIKLTL</sequence>
<dbReference type="PROSITE" id="PS50294">
    <property type="entry name" value="WD_REPEATS_REGION"/>
    <property type="match status" value="2"/>
</dbReference>
<organism evidence="4 5">
    <name type="scientific">Hamiltosporidium magnivora</name>
    <dbReference type="NCBI Taxonomy" id="148818"/>
    <lineage>
        <taxon>Eukaryota</taxon>
        <taxon>Fungi</taxon>
        <taxon>Fungi incertae sedis</taxon>
        <taxon>Microsporidia</taxon>
        <taxon>Dubosqiidae</taxon>
        <taxon>Hamiltosporidium</taxon>
    </lineage>
</organism>
<protein>
    <submittedName>
        <fullName evidence="4">WD40 repeat-containing protein</fullName>
    </submittedName>
</protein>
<dbReference type="EMBL" id="PIXR01002417">
    <property type="protein sequence ID" value="TBT98476.1"/>
    <property type="molecule type" value="Genomic_DNA"/>
</dbReference>
<dbReference type="AlphaFoldDB" id="A0A4Q9KUM4"/>
<dbReference type="InterPro" id="IPR020472">
    <property type="entry name" value="WD40_PAC1"/>
</dbReference>
<name>A0A4Q9KUM4_9MICR</name>
<dbReference type="GO" id="GO:1990234">
    <property type="term" value="C:transferase complex"/>
    <property type="evidence" value="ECO:0007669"/>
    <property type="project" value="UniProtKB-ARBA"/>
</dbReference>
<evidence type="ECO:0000256" key="3">
    <source>
        <dbReference type="PROSITE-ProRule" id="PRU00221"/>
    </source>
</evidence>
<evidence type="ECO:0000313" key="4">
    <source>
        <dbReference type="EMBL" id="TBT98476.1"/>
    </source>
</evidence>
<evidence type="ECO:0000313" key="5">
    <source>
        <dbReference type="Proteomes" id="UP000293045"/>
    </source>
</evidence>
<dbReference type="InterPro" id="IPR001680">
    <property type="entry name" value="WD40_rpt"/>
</dbReference>
<dbReference type="InterPro" id="IPR036322">
    <property type="entry name" value="WD40_repeat_dom_sf"/>
</dbReference>
<dbReference type="SMART" id="SM00320">
    <property type="entry name" value="WD40"/>
    <property type="match status" value="6"/>
</dbReference>
<dbReference type="InterPro" id="IPR015943">
    <property type="entry name" value="WD40/YVTN_repeat-like_dom_sf"/>
</dbReference>
<dbReference type="Pfam" id="PF00400">
    <property type="entry name" value="WD40"/>
    <property type="match status" value="3"/>
</dbReference>
<proteinExistence type="predicted"/>
<accession>A0A4Q9KUM4</accession>
<feature type="repeat" description="WD" evidence="3">
    <location>
        <begin position="236"/>
        <end position="275"/>
    </location>
</feature>
<dbReference type="CDD" id="cd00200">
    <property type="entry name" value="WD40"/>
    <property type="match status" value="1"/>
</dbReference>
<evidence type="ECO:0000256" key="1">
    <source>
        <dbReference type="ARBA" id="ARBA00022574"/>
    </source>
</evidence>
<dbReference type="InterPro" id="IPR019775">
    <property type="entry name" value="WD40_repeat_CS"/>
</dbReference>
<dbReference type="PANTHER" id="PTHR22847">
    <property type="entry name" value="WD40 REPEAT PROTEIN"/>
    <property type="match status" value="1"/>
</dbReference>
<comment type="caution">
    <text evidence="4">The sequence shown here is derived from an EMBL/GenBank/DDBJ whole genome shotgun (WGS) entry which is preliminary data.</text>
</comment>